<evidence type="ECO:0000313" key="3">
    <source>
        <dbReference type="Proteomes" id="UP000189933"/>
    </source>
</evidence>
<dbReference type="Pfam" id="PF14343">
    <property type="entry name" value="PrcB_C"/>
    <property type="match status" value="1"/>
</dbReference>
<feature type="domain" description="PrcB C-terminal" evidence="1">
    <location>
        <begin position="2"/>
        <end position="55"/>
    </location>
</feature>
<name>A0A1T4S4V1_9FIRM</name>
<organism evidence="2 3">
    <name type="scientific">Carboxydocella sporoproducens DSM 16521</name>
    <dbReference type="NCBI Taxonomy" id="1121270"/>
    <lineage>
        <taxon>Bacteria</taxon>
        <taxon>Bacillati</taxon>
        <taxon>Bacillota</taxon>
        <taxon>Clostridia</taxon>
        <taxon>Eubacteriales</taxon>
        <taxon>Clostridiales Family XVI. Incertae Sedis</taxon>
        <taxon>Carboxydocella</taxon>
    </lineage>
</organism>
<protein>
    <submittedName>
        <fullName evidence="2">PrcB C-terminal</fullName>
    </submittedName>
</protein>
<keyword evidence="3" id="KW-1185">Reference proteome</keyword>
<sequence>MINLGQKPSAGYGLEVAGVEEIEGVVTVRVREKVPPPDAVTAAVLTYPQLIIRVKPLAGWRWRIVSESGVEFKLLQEIKAPPVYYTVQGQYLGRQGAMAFKARVQGKVLVFRYQGKLNFRKGSRISIKYYWNAKKERQAVEVRCR</sequence>
<dbReference type="EMBL" id="FUXM01000042">
    <property type="protein sequence ID" value="SKA22958.1"/>
    <property type="molecule type" value="Genomic_DNA"/>
</dbReference>
<dbReference type="RefSeq" id="WP_278308386.1">
    <property type="nucleotide sequence ID" value="NZ_FUXM01000042.1"/>
</dbReference>
<evidence type="ECO:0000313" key="2">
    <source>
        <dbReference type="EMBL" id="SKA22958.1"/>
    </source>
</evidence>
<dbReference type="AlphaFoldDB" id="A0A1T4S4V1"/>
<dbReference type="InterPro" id="IPR025748">
    <property type="entry name" value="PrcB_C_dom"/>
</dbReference>
<gene>
    <name evidence="2" type="ORF">SAMN02745885_02422</name>
</gene>
<proteinExistence type="predicted"/>
<evidence type="ECO:0000259" key="1">
    <source>
        <dbReference type="Pfam" id="PF14343"/>
    </source>
</evidence>
<accession>A0A1T4S4V1</accession>
<dbReference type="Proteomes" id="UP000189933">
    <property type="component" value="Unassembled WGS sequence"/>
</dbReference>
<reference evidence="3" key="1">
    <citation type="submission" date="2017-02" db="EMBL/GenBank/DDBJ databases">
        <authorList>
            <person name="Varghese N."/>
            <person name="Submissions S."/>
        </authorList>
    </citation>
    <scope>NUCLEOTIDE SEQUENCE [LARGE SCALE GENOMIC DNA]</scope>
    <source>
        <strain evidence="3">DSM 16521</strain>
    </source>
</reference>